<feature type="compositionally biased region" description="Acidic residues" evidence="4">
    <location>
        <begin position="116"/>
        <end position="130"/>
    </location>
</feature>
<reference evidence="7" key="1">
    <citation type="journal article" date="2021" name="Elife">
        <title>Highly contiguous assemblies of 101 drosophilid genomes.</title>
        <authorList>
            <person name="Kim B.Y."/>
            <person name="Wang J.R."/>
            <person name="Miller D.E."/>
            <person name="Barmina O."/>
            <person name="Delaney E."/>
            <person name="Thompson A."/>
            <person name="Comeault A.A."/>
            <person name="Peede D."/>
            <person name="D'Agostino E.R."/>
            <person name="Pelaez J."/>
            <person name="Aguilar J.M."/>
            <person name="Haji D."/>
            <person name="Matsunaga T."/>
            <person name="Armstrong E.E."/>
            <person name="Zych M."/>
            <person name="Ogawa Y."/>
            <person name="Stamenkovic-Radak M."/>
            <person name="Jelic M."/>
            <person name="Veselinovic M.S."/>
            <person name="Tanaskovic M."/>
            <person name="Eric P."/>
            <person name="Gao J.J."/>
            <person name="Katoh T.K."/>
            <person name="Toda M.J."/>
            <person name="Watabe H."/>
            <person name="Watada M."/>
            <person name="Davis J.S."/>
            <person name="Moyle L.C."/>
            <person name="Manoli G."/>
            <person name="Bertolini E."/>
            <person name="Kostal V."/>
            <person name="Hawley R.S."/>
            <person name="Takahashi A."/>
            <person name="Jones C.D."/>
            <person name="Price D.K."/>
            <person name="Whiteman N."/>
            <person name="Kopp A."/>
            <person name="Matute D.R."/>
            <person name="Petrov D.A."/>
        </authorList>
    </citation>
    <scope>NUCLEOTIDE SEQUENCE [LARGE SCALE GENOMIC DNA]</scope>
</reference>
<reference evidence="8" key="2">
    <citation type="submission" date="2025-04" db="UniProtKB">
        <authorList>
            <consortium name="RefSeq"/>
        </authorList>
    </citation>
    <scope>IDENTIFICATION</scope>
</reference>
<dbReference type="GeneID" id="108040587"/>
<dbReference type="GO" id="GO:0003677">
    <property type="term" value="F:DNA binding"/>
    <property type="evidence" value="ECO:0007669"/>
    <property type="project" value="UniProtKB-KW"/>
</dbReference>
<dbReference type="InterPro" id="IPR035979">
    <property type="entry name" value="RBD_domain_sf"/>
</dbReference>
<feature type="domain" description="RRM" evidence="5">
    <location>
        <begin position="257"/>
        <end position="330"/>
    </location>
</feature>
<keyword evidence="2 3" id="KW-0694">RNA-binding</keyword>
<dbReference type="EnsemblMetazoa" id="XM_017118092.2">
    <property type="protein sequence ID" value="XP_016973581.1"/>
    <property type="gene ID" value="LOC108040587"/>
</dbReference>
<dbReference type="SUPFAM" id="SSF54928">
    <property type="entry name" value="RNA-binding domain, RBD"/>
    <property type="match status" value="3"/>
</dbReference>
<dbReference type="PANTHER" id="PTHR24012">
    <property type="entry name" value="RNA BINDING PROTEIN"/>
    <property type="match status" value="1"/>
</dbReference>
<dbReference type="Pfam" id="PF00076">
    <property type="entry name" value="RRM_1"/>
    <property type="match status" value="4"/>
</dbReference>
<evidence type="ECO:0000313" key="8">
    <source>
        <dbReference type="RefSeq" id="XP_016973581.1"/>
    </source>
</evidence>
<feature type="region of interest" description="Disordered" evidence="4">
    <location>
        <begin position="1"/>
        <end position="175"/>
    </location>
</feature>
<protein>
    <submittedName>
        <fullName evidence="8">DNA-binding protein modulo</fullName>
    </submittedName>
</protein>
<name>A0A6P4EJY9_DRORH</name>
<dbReference type="AlphaFoldDB" id="A0A6P4EJY9"/>
<dbReference type="InterPro" id="IPR000504">
    <property type="entry name" value="RRM_dom"/>
</dbReference>
<accession>A0A6P4EJY9</accession>
<reference evidence="6" key="3">
    <citation type="submission" date="2025-05" db="UniProtKB">
        <authorList>
            <consortium name="EnsemblMetazoa"/>
        </authorList>
    </citation>
    <scope>IDENTIFICATION</scope>
</reference>
<evidence type="ECO:0000256" key="3">
    <source>
        <dbReference type="PROSITE-ProRule" id="PRU00176"/>
    </source>
</evidence>
<gene>
    <name evidence="8" type="primary">LOC108040587</name>
    <name evidence="6" type="synonym">108040587</name>
</gene>
<dbReference type="RefSeq" id="XP_016973581.1">
    <property type="nucleotide sequence ID" value="XM_017118092.1"/>
</dbReference>
<evidence type="ECO:0000313" key="6">
    <source>
        <dbReference type="EnsemblMetazoa" id="XP_016973581.1"/>
    </source>
</evidence>
<evidence type="ECO:0000259" key="5">
    <source>
        <dbReference type="PROSITE" id="PS50102"/>
    </source>
</evidence>
<dbReference type="PROSITE" id="PS50102">
    <property type="entry name" value="RRM"/>
    <property type="match status" value="4"/>
</dbReference>
<feature type="domain" description="RRM" evidence="5">
    <location>
        <begin position="174"/>
        <end position="250"/>
    </location>
</feature>
<keyword evidence="8" id="KW-0238">DNA-binding</keyword>
<evidence type="ECO:0000313" key="7">
    <source>
        <dbReference type="Proteomes" id="UP001652680"/>
    </source>
</evidence>
<dbReference type="OMA" id="DDGFCKS"/>
<dbReference type="InterPro" id="IPR012677">
    <property type="entry name" value="Nucleotide-bd_a/b_plait_sf"/>
</dbReference>
<sequence>MAQKKAVAAKAKKAVNGVEKQVAKRGAKATKVQDEEEIVVAQSPAKKSRKQPVKDVPQSSEEESDAEEQNGDQAEDDSDSEAEEAEDYIDDEAEEEDEDDSDDDVEPGEVSKSEAAEEDEDSDDDNESPVEEPVAKKGKETKTPGKSTAEETEENGGIPKIRVGRIPPGTPKNQTIYATNLPNEYKHKEVVAVFAKFGPISALHRVKTKEGVNSVIIAFDSPASAEAALQAKPKALTLEDNVLKVSQLRNKESFSERTVVVGLIGLKVTKEDVKANFEKVASVESVTLSANRTNPVAFVRLASVDDVPKALKLNSTELFSRFITVRELSYKDNHPNTNETTLVVENLGKHESFSSDALEKIFRKFGEVAFVDIVCSKSVLAFVTFKHSEAATKALTQLQGKTVNNVELKLQRFERNSAARTILVTNLSSDTTEADLRDLFKESGKIESIQMLGIKAVVKFTDDDGFCKSFLANERIVNNQPIFIEPNSHLRYRLMKKRSGTGHSYAPAKFQKNVNNNFGKKPFNKRPAQEFSRKPFVKRAKF</sequence>
<organism evidence="8">
    <name type="scientific">Drosophila rhopaloa</name>
    <name type="common">Fruit fly</name>
    <dbReference type="NCBI Taxonomy" id="1041015"/>
    <lineage>
        <taxon>Eukaryota</taxon>
        <taxon>Metazoa</taxon>
        <taxon>Ecdysozoa</taxon>
        <taxon>Arthropoda</taxon>
        <taxon>Hexapoda</taxon>
        <taxon>Insecta</taxon>
        <taxon>Pterygota</taxon>
        <taxon>Neoptera</taxon>
        <taxon>Endopterygota</taxon>
        <taxon>Diptera</taxon>
        <taxon>Brachycera</taxon>
        <taxon>Muscomorpha</taxon>
        <taxon>Ephydroidea</taxon>
        <taxon>Drosophilidae</taxon>
        <taxon>Drosophila</taxon>
        <taxon>Sophophora</taxon>
    </lineage>
</organism>
<evidence type="ECO:0000256" key="1">
    <source>
        <dbReference type="ARBA" id="ARBA00022737"/>
    </source>
</evidence>
<keyword evidence="7" id="KW-1185">Reference proteome</keyword>
<dbReference type="SMART" id="SM00360">
    <property type="entry name" value="RRM"/>
    <property type="match status" value="4"/>
</dbReference>
<dbReference type="GO" id="GO:0003723">
    <property type="term" value="F:RNA binding"/>
    <property type="evidence" value="ECO:0007669"/>
    <property type="project" value="UniProtKB-UniRule"/>
</dbReference>
<feature type="region of interest" description="Disordered" evidence="4">
    <location>
        <begin position="516"/>
        <end position="542"/>
    </location>
</feature>
<keyword evidence="1" id="KW-0677">Repeat</keyword>
<dbReference type="Proteomes" id="UP001652680">
    <property type="component" value="Unassembled WGS sequence"/>
</dbReference>
<feature type="compositionally biased region" description="Basic and acidic residues" evidence="4">
    <location>
        <begin position="133"/>
        <end position="143"/>
    </location>
</feature>
<feature type="domain" description="RRM" evidence="5">
    <location>
        <begin position="340"/>
        <end position="415"/>
    </location>
</feature>
<dbReference type="CDD" id="cd00590">
    <property type="entry name" value="RRM_SF"/>
    <property type="match status" value="3"/>
</dbReference>
<feature type="domain" description="RRM" evidence="5">
    <location>
        <begin position="420"/>
        <end position="489"/>
    </location>
</feature>
<dbReference type="OrthoDB" id="442677at2759"/>
<evidence type="ECO:0000256" key="4">
    <source>
        <dbReference type="SAM" id="MobiDB-lite"/>
    </source>
</evidence>
<feature type="compositionally biased region" description="Acidic residues" evidence="4">
    <location>
        <begin position="60"/>
        <end position="107"/>
    </location>
</feature>
<dbReference type="Gene3D" id="3.30.70.330">
    <property type="match status" value="4"/>
</dbReference>
<evidence type="ECO:0000256" key="2">
    <source>
        <dbReference type="ARBA" id="ARBA00022884"/>
    </source>
</evidence>
<proteinExistence type="predicted"/>